<comment type="caution">
    <text evidence="2">The sequence shown here is derived from an EMBL/GenBank/DDBJ whole genome shotgun (WGS) entry which is preliminary data.</text>
</comment>
<reference evidence="2" key="1">
    <citation type="submission" date="2020-12" db="EMBL/GenBank/DDBJ databases">
        <authorList>
            <consortium name="Molecular Ecology Group"/>
        </authorList>
    </citation>
    <scope>NUCLEOTIDE SEQUENCE</scope>
    <source>
        <strain evidence="2">TBG_1078</strain>
    </source>
</reference>
<dbReference type="Proteomes" id="UP000645828">
    <property type="component" value="Unassembled WGS sequence"/>
</dbReference>
<feature type="region of interest" description="Disordered" evidence="1">
    <location>
        <begin position="174"/>
        <end position="217"/>
    </location>
</feature>
<evidence type="ECO:0000256" key="1">
    <source>
        <dbReference type="SAM" id="MobiDB-lite"/>
    </source>
</evidence>
<accession>A0A811ZNK8</accession>
<evidence type="ECO:0000313" key="2">
    <source>
        <dbReference type="EMBL" id="CAD7690657.1"/>
    </source>
</evidence>
<protein>
    <submittedName>
        <fullName evidence="2">(raccoon dog) hypothetical protein</fullName>
    </submittedName>
</protein>
<name>A0A811ZNK8_NYCPR</name>
<dbReference type="AlphaFoldDB" id="A0A811ZNK8"/>
<proteinExistence type="predicted"/>
<sequence length="217" mass="24596">MGKLTPGSPGNSAVRPGDQLLIPRSVFFPVTHNRSGGMCMFRALPGSSVSIILQLSLLTGTCICSQEPTGLEQIILKSIWNQKRPQIAKGLLKKGNRNWWHQNSGLEALLQSCNHQDCMVLTQRQIYRSMEQNREPKNGPSTLWSTNLQQNRKECPMEKRQSLQQMVLGKLDSHMQKNDTGPFPHTTHKNKLKMDERPDCETGIHQNPRGEHRQQPL</sequence>
<keyword evidence="3" id="KW-1185">Reference proteome</keyword>
<feature type="compositionally biased region" description="Basic and acidic residues" evidence="1">
    <location>
        <begin position="192"/>
        <end position="217"/>
    </location>
</feature>
<dbReference type="EMBL" id="CAJHUB010000771">
    <property type="protein sequence ID" value="CAD7690657.1"/>
    <property type="molecule type" value="Genomic_DNA"/>
</dbReference>
<organism evidence="2 3">
    <name type="scientific">Nyctereutes procyonoides</name>
    <name type="common">Raccoon dog</name>
    <name type="synonym">Canis procyonoides</name>
    <dbReference type="NCBI Taxonomy" id="34880"/>
    <lineage>
        <taxon>Eukaryota</taxon>
        <taxon>Metazoa</taxon>
        <taxon>Chordata</taxon>
        <taxon>Craniata</taxon>
        <taxon>Vertebrata</taxon>
        <taxon>Euteleostomi</taxon>
        <taxon>Mammalia</taxon>
        <taxon>Eutheria</taxon>
        <taxon>Laurasiatheria</taxon>
        <taxon>Carnivora</taxon>
        <taxon>Caniformia</taxon>
        <taxon>Canidae</taxon>
        <taxon>Nyctereutes</taxon>
    </lineage>
</organism>
<evidence type="ECO:0000313" key="3">
    <source>
        <dbReference type="Proteomes" id="UP000645828"/>
    </source>
</evidence>
<gene>
    <name evidence="2" type="ORF">NYPRO_LOCUS23451</name>
</gene>